<accession>A0A430UJW4</accession>
<dbReference type="Gene3D" id="3.40.50.200">
    <property type="entry name" value="Peptidase S8/S53 domain"/>
    <property type="match status" value="1"/>
</dbReference>
<dbReference type="PRINTS" id="PR00723">
    <property type="entry name" value="SUBTILISIN"/>
</dbReference>
<feature type="active site" description="Charge relay system" evidence="5">
    <location>
        <position position="350"/>
    </location>
</feature>
<evidence type="ECO:0000256" key="2">
    <source>
        <dbReference type="ARBA" id="ARBA00022670"/>
    </source>
</evidence>
<evidence type="ECO:0000259" key="6">
    <source>
        <dbReference type="Pfam" id="PF00082"/>
    </source>
</evidence>
<comment type="caution">
    <text evidence="7">The sequence shown here is derived from an EMBL/GenBank/DDBJ whole genome shotgun (WGS) entry which is preliminary data.</text>
</comment>
<feature type="active site" description="Charge relay system" evidence="5">
    <location>
        <position position="125"/>
    </location>
</feature>
<keyword evidence="2 5" id="KW-0645">Protease</keyword>
<evidence type="ECO:0000256" key="4">
    <source>
        <dbReference type="ARBA" id="ARBA00022825"/>
    </source>
</evidence>
<dbReference type="GO" id="GO:0006508">
    <property type="term" value="P:proteolysis"/>
    <property type="evidence" value="ECO:0007669"/>
    <property type="project" value="UniProtKB-KW"/>
</dbReference>
<dbReference type="PROSITE" id="PS51892">
    <property type="entry name" value="SUBTILASE"/>
    <property type="match status" value="1"/>
</dbReference>
<feature type="active site" description="Charge relay system" evidence="5">
    <location>
        <position position="174"/>
    </location>
</feature>
<dbReference type="InterPro" id="IPR000209">
    <property type="entry name" value="Peptidase_S8/S53_dom"/>
</dbReference>
<organism evidence="7 8">
    <name type="scientific">Thermus scotoductus</name>
    <dbReference type="NCBI Taxonomy" id="37636"/>
    <lineage>
        <taxon>Bacteria</taxon>
        <taxon>Thermotogati</taxon>
        <taxon>Deinococcota</taxon>
        <taxon>Deinococci</taxon>
        <taxon>Thermales</taxon>
        <taxon>Thermaceae</taxon>
        <taxon>Thermus</taxon>
    </lineage>
</organism>
<protein>
    <submittedName>
        <fullName evidence="7">Peptidase S8</fullName>
    </submittedName>
</protein>
<evidence type="ECO:0000256" key="1">
    <source>
        <dbReference type="ARBA" id="ARBA00011073"/>
    </source>
</evidence>
<dbReference type="PROSITE" id="PS00138">
    <property type="entry name" value="SUBTILASE_SER"/>
    <property type="match status" value="1"/>
</dbReference>
<dbReference type="Proteomes" id="UP000288347">
    <property type="component" value="Unassembled WGS sequence"/>
</dbReference>
<dbReference type="InterPro" id="IPR036852">
    <property type="entry name" value="Peptidase_S8/S53_dom_sf"/>
</dbReference>
<dbReference type="AlphaFoldDB" id="A0A430UJW4"/>
<reference evidence="7 8" key="1">
    <citation type="journal article" date="2019" name="Extremophiles">
        <title>Biogeography of thermophiles and predominance of Thermus scotoductus in domestic water heaters.</title>
        <authorList>
            <person name="Wilpiszeski R.L."/>
            <person name="Zhang Z."/>
            <person name="House C.H."/>
        </authorList>
    </citation>
    <scope>NUCLEOTIDE SEQUENCE [LARGE SCALE GENOMIC DNA]</scope>
    <source>
        <strain evidence="7 8">16_S16</strain>
    </source>
</reference>
<keyword evidence="3 5" id="KW-0378">Hydrolase</keyword>
<keyword evidence="4 5" id="KW-0720">Serine protease</keyword>
<dbReference type="InterPro" id="IPR015500">
    <property type="entry name" value="Peptidase_S8_subtilisin-rel"/>
</dbReference>
<dbReference type="GO" id="GO:0004252">
    <property type="term" value="F:serine-type endopeptidase activity"/>
    <property type="evidence" value="ECO:0007669"/>
    <property type="project" value="UniProtKB-UniRule"/>
</dbReference>
<dbReference type="InterPro" id="IPR050131">
    <property type="entry name" value="Peptidase_S8_subtilisin-like"/>
</dbReference>
<dbReference type="PANTHER" id="PTHR43806">
    <property type="entry name" value="PEPTIDASE S8"/>
    <property type="match status" value="1"/>
</dbReference>
<dbReference type="Pfam" id="PF00082">
    <property type="entry name" value="Peptidase_S8"/>
    <property type="match status" value="1"/>
</dbReference>
<dbReference type="InterPro" id="IPR023828">
    <property type="entry name" value="Peptidase_S8_Ser-AS"/>
</dbReference>
<dbReference type="PANTHER" id="PTHR43806:SF11">
    <property type="entry name" value="CEREVISIN-RELATED"/>
    <property type="match status" value="1"/>
</dbReference>
<gene>
    <name evidence="7" type="ORF">CSW29_00625</name>
</gene>
<evidence type="ECO:0000313" key="8">
    <source>
        <dbReference type="Proteomes" id="UP000288347"/>
    </source>
</evidence>
<dbReference type="EMBL" id="PEMH01000012">
    <property type="protein sequence ID" value="RTI03409.1"/>
    <property type="molecule type" value="Genomic_DNA"/>
</dbReference>
<evidence type="ECO:0000313" key="7">
    <source>
        <dbReference type="EMBL" id="RTI03409.1"/>
    </source>
</evidence>
<sequence length="417" mass="44062">MGDFSAPYVPGELLVLPGGLTPQGLTARVAGARVEKVLEGGFLKVRVPEGKERAKAWELLQAGARWAQPNYLYFPLYAPNDSLYPPSLSDPSRLGPYLDLLRMEAAWDRVRATAYPCTPIVAVLDTAFNLGHEDVGSLFLPGYNATPDGLGEENLDPSPPPSGFAYSPDDNADHGQGVAGLVAALADNARGIPGLGLNRVRVFPMKVFYWTGGGYGSTSAVLAQAIRKAADQGAVVINLSLGSETPLDAVVQEALVYALSKGSLPVAAAGNDSREGLRYPAAYPGVLAVGAVRKDGARADFSNYSSTLTDLVMAPGGNGDPPEKLWSLALGRDYPSYASLGNYVRWAGTSFATPMVSAIAALYVAHYHALRGTSPSPDQIKVCLEMTASNGGHYDSQTGYGIVRADRVLTDTTYCFP</sequence>
<name>A0A430UJW4_THESC</name>
<proteinExistence type="inferred from homology"/>
<evidence type="ECO:0000256" key="5">
    <source>
        <dbReference type="PROSITE-ProRule" id="PRU01240"/>
    </source>
</evidence>
<dbReference type="SUPFAM" id="SSF52743">
    <property type="entry name" value="Subtilisin-like"/>
    <property type="match status" value="1"/>
</dbReference>
<comment type="similarity">
    <text evidence="1 5">Belongs to the peptidase S8 family.</text>
</comment>
<evidence type="ECO:0000256" key="3">
    <source>
        <dbReference type="ARBA" id="ARBA00022801"/>
    </source>
</evidence>
<feature type="domain" description="Peptidase S8/S53" evidence="6">
    <location>
        <begin position="120"/>
        <end position="401"/>
    </location>
</feature>